<evidence type="ECO:0000313" key="3">
    <source>
        <dbReference type="EMBL" id="TMI77667.1"/>
    </source>
</evidence>
<evidence type="ECO:0000313" key="4">
    <source>
        <dbReference type="Proteomes" id="UP000320048"/>
    </source>
</evidence>
<keyword evidence="3" id="KW-0808">Transferase</keyword>
<comment type="caution">
    <text evidence="3">The sequence shown here is derived from an EMBL/GenBank/DDBJ whole genome shotgun (WGS) entry which is preliminary data.</text>
</comment>
<dbReference type="InterPro" id="IPR029044">
    <property type="entry name" value="Nucleotide-diphossugar_trans"/>
</dbReference>
<protein>
    <submittedName>
        <fullName evidence="3">Glycosyltransferase family 2 protein</fullName>
    </submittedName>
</protein>
<feature type="region of interest" description="Disordered" evidence="1">
    <location>
        <begin position="182"/>
        <end position="201"/>
    </location>
</feature>
<gene>
    <name evidence="3" type="ORF">E6H04_13760</name>
</gene>
<organism evidence="3 4">
    <name type="scientific">Candidatus Segetimicrobium genomatis</name>
    <dbReference type="NCBI Taxonomy" id="2569760"/>
    <lineage>
        <taxon>Bacteria</taxon>
        <taxon>Bacillati</taxon>
        <taxon>Candidatus Sysuimicrobiota</taxon>
        <taxon>Candidatus Sysuimicrobiia</taxon>
        <taxon>Candidatus Sysuimicrobiales</taxon>
        <taxon>Candidatus Segetimicrobiaceae</taxon>
        <taxon>Candidatus Segetimicrobium</taxon>
    </lineage>
</organism>
<dbReference type="GO" id="GO:0016740">
    <property type="term" value="F:transferase activity"/>
    <property type="evidence" value="ECO:0007669"/>
    <property type="project" value="UniProtKB-KW"/>
</dbReference>
<dbReference type="Proteomes" id="UP000320048">
    <property type="component" value="Unassembled WGS sequence"/>
</dbReference>
<accession>A0A537J2B3</accession>
<dbReference type="InterPro" id="IPR001173">
    <property type="entry name" value="Glyco_trans_2-like"/>
</dbReference>
<dbReference type="EMBL" id="VBAO01000440">
    <property type="protein sequence ID" value="TMI77667.1"/>
    <property type="molecule type" value="Genomic_DNA"/>
</dbReference>
<proteinExistence type="predicted"/>
<name>A0A537J2B3_9BACT</name>
<dbReference type="AlphaFoldDB" id="A0A537J2B3"/>
<feature type="domain" description="Glycosyltransferase 2-like" evidence="2">
    <location>
        <begin position="72"/>
        <end position="174"/>
    </location>
</feature>
<sequence>MGVPPPSLPSVEGTAALSAAGARRLFRVNDTVAQRAVARRREFVRYPHEGPVPEVDIIGDCGGAASPRVSVIIPVADGTRSQTLERLLEQLRVQRFREFEVIVVRGDRRQGRAINTGAAIARGDILVTMDDDTRLGDTAVLEVLVRTLDGDATIGAAGVPNLVPQDAPPIVRRALREIPRRSCSTASEASTSRSPAGSTPTCAGRCAGSAAGWSWCPAHPSTTSCRRPCRGSCACSFETASEPPTSRSSIRST</sequence>
<evidence type="ECO:0000256" key="1">
    <source>
        <dbReference type="SAM" id="MobiDB-lite"/>
    </source>
</evidence>
<evidence type="ECO:0000259" key="2">
    <source>
        <dbReference type="Pfam" id="PF00535"/>
    </source>
</evidence>
<dbReference type="Gene3D" id="3.90.550.10">
    <property type="entry name" value="Spore Coat Polysaccharide Biosynthesis Protein SpsA, Chain A"/>
    <property type="match status" value="1"/>
</dbReference>
<dbReference type="SUPFAM" id="SSF53448">
    <property type="entry name" value="Nucleotide-diphospho-sugar transferases"/>
    <property type="match status" value="1"/>
</dbReference>
<dbReference type="Pfam" id="PF00535">
    <property type="entry name" value="Glycos_transf_2"/>
    <property type="match status" value="1"/>
</dbReference>
<reference evidence="3 4" key="1">
    <citation type="journal article" date="2019" name="Nat. Microbiol.">
        <title>Mediterranean grassland soil C-N compound turnover is dependent on rainfall and depth, and is mediated by genomically divergent microorganisms.</title>
        <authorList>
            <person name="Diamond S."/>
            <person name="Andeer P.F."/>
            <person name="Li Z."/>
            <person name="Crits-Christoph A."/>
            <person name="Burstein D."/>
            <person name="Anantharaman K."/>
            <person name="Lane K.R."/>
            <person name="Thomas B.C."/>
            <person name="Pan C."/>
            <person name="Northen T.R."/>
            <person name="Banfield J.F."/>
        </authorList>
    </citation>
    <scope>NUCLEOTIDE SEQUENCE [LARGE SCALE GENOMIC DNA]</scope>
    <source>
        <strain evidence="3">NP_7</strain>
    </source>
</reference>